<dbReference type="Pfam" id="PF01370">
    <property type="entry name" value="Epimerase"/>
    <property type="match status" value="1"/>
</dbReference>
<accession>A0A7I7NGL5</accession>
<dbReference type="InterPro" id="IPR001509">
    <property type="entry name" value="Epimerase_deHydtase"/>
</dbReference>
<dbReference type="Proteomes" id="UP000466396">
    <property type="component" value="Chromosome"/>
</dbReference>
<proteinExistence type="predicted"/>
<name>A0A7I7NGL5_9MYCO</name>
<dbReference type="EMBL" id="AP022581">
    <property type="protein sequence ID" value="BBX94771.1"/>
    <property type="molecule type" value="Genomic_DNA"/>
</dbReference>
<evidence type="ECO:0000313" key="2">
    <source>
        <dbReference type="EMBL" id="BBX94771.1"/>
    </source>
</evidence>
<dbReference type="Gene3D" id="3.40.50.720">
    <property type="entry name" value="NAD(P)-binding Rossmann-like Domain"/>
    <property type="match status" value="1"/>
</dbReference>
<dbReference type="AlphaFoldDB" id="A0A7I7NGL5"/>
<feature type="domain" description="NAD-dependent epimerase/dehydratase" evidence="1">
    <location>
        <begin position="41"/>
        <end position="210"/>
    </location>
</feature>
<reference evidence="2 3" key="1">
    <citation type="journal article" date="2019" name="Emerg. Microbes Infect.">
        <title>Comprehensive subspecies identification of 175 nontuberculous mycobacteria species based on 7547 genomic profiles.</title>
        <authorList>
            <person name="Matsumoto Y."/>
            <person name="Kinjo T."/>
            <person name="Motooka D."/>
            <person name="Nabeya D."/>
            <person name="Jung N."/>
            <person name="Uechi K."/>
            <person name="Horii T."/>
            <person name="Iida T."/>
            <person name="Fujita J."/>
            <person name="Nakamura S."/>
        </authorList>
    </citation>
    <scope>NUCLEOTIDE SEQUENCE [LARGE SCALE GENOMIC DNA]</scope>
    <source>
        <strain evidence="2 3">JCM 15657</strain>
    </source>
</reference>
<protein>
    <submittedName>
        <fullName evidence="2">dTDP-glucose 4,6-dehydratase</fullName>
    </submittedName>
</protein>
<evidence type="ECO:0000259" key="1">
    <source>
        <dbReference type="Pfam" id="PF01370"/>
    </source>
</evidence>
<organism evidence="2 3">
    <name type="scientific">Mycobacterium lacus</name>
    <dbReference type="NCBI Taxonomy" id="169765"/>
    <lineage>
        <taxon>Bacteria</taxon>
        <taxon>Bacillati</taxon>
        <taxon>Actinomycetota</taxon>
        <taxon>Actinomycetes</taxon>
        <taxon>Mycobacteriales</taxon>
        <taxon>Mycobacteriaceae</taxon>
        <taxon>Mycobacterium</taxon>
    </lineage>
</organism>
<keyword evidence="3" id="KW-1185">Reference proteome</keyword>
<dbReference type="SUPFAM" id="SSF51735">
    <property type="entry name" value="NAD(P)-binding Rossmann-fold domains"/>
    <property type="match status" value="1"/>
</dbReference>
<dbReference type="InterPro" id="IPR050177">
    <property type="entry name" value="Lipid_A_modif_metabolic_enz"/>
</dbReference>
<gene>
    <name evidence="2" type="primary">rmlB2</name>
    <name evidence="2" type="ORF">MLAC_00650</name>
</gene>
<dbReference type="KEGG" id="mlj:MLAC_00650"/>
<sequence length="382" mass="41237">MLFDIGTTEAHLATMRARSGMRSTPLFSHPATAAADGGMRALVTGSSGHLGEALVRTLRLGGADVVGLDSRPSPHTNIIGSVSDPELMREVMDGVEVVFHMAAHHKPQIAFLPPQAFLDTNVVGTQTVLDAAVAANVRAVVMTSSTTVFGDALIPPPGQPAAWIDESVTPVPKNIYGVTKASAEDLCQLAHRNASLACVVLRASRFFVEGDDMPGLYDGRSEDNIKANEYACRRVALEDVVDAQLKAARRAPHLGFGRYLVSATTPFTREDMAELRTDAASVYARRVPLAAAVWKELGWRFPDTLDRVYVNARARRDLGWRPRFDLHAIAARLASGESVHTPLSRLVGSKEYADSSYHLGVFHPAGGDVRVPQRRVHAALAH</sequence>
<dbReference type="PANTHER" id="PTHR43245">
    <property type="entry name" value="BIFUNCTIONAL POLYMYXIN RESISTANCE PROTEIN ARNA"/>
    <property type="match status" value="1"/>
</dbReference>
<dbReference type="PANTHER" id="PTHR43245:SF54">
    <property type="entry name" value="BLL0593 PROTEIN"/>
    <property type="match status" value="1"/>
</dbReference>
<evidence type="ECO:0000313" key="3">
    <source>
        <dbReference type="Proteomes" id="UP000466396"/>
    </source>
</evidence>
<dbReference type="InterPro" id="IPR036291">
    <property type="entry name" value="NAD(P)-bd_dom_sf"/>
</dbReference>